<evidence type="ECO:0000256" key="1">
    <source>
        <dbReference type="SAM" id="Phobius"/>
    </source>
</evidence>
<feature type="transmembrane region" description="Helical" evidence="1">
    <location>
        <begin position="25"/>
        <end position="45"/>
    </location>
</feature>
<keyword evidence="1" id="KW-0812">Transmembrane</keyword>
<evidence type="ECO:0000313" key="2">
    <source>
        <dbReference type="EMBL" id="KUM45884.1"/>
    </source>
</evidence>
<proteinExistence type="predicted"/>
<geneLocation type="mitochondrion" evidence="2"/>
<dbReference type="EMBL" id="LKAM01000015">
    <property type="protein sequence ID" value="KUM45884.1"/>
    <property type="molecule type" value="Genomic_DNA"/>
</dbReference>
<protein>
    <submittedName>
        <fullName evidence="2">Uncharacterized protein</fullName>
    </submittedName>
</protein>
<reference evidence="2" key="1">
    <citation type="journal article" date="2015" name="Genome Biol. Evol.">
        <title>Organellar Genomes of White Spruce (Picea glauca): Assembly and Annotation.</title>
        <authorList>
            <person name="Jackman S.D."/>
            <person name="Warren R.L."/>
            <person name="Gibb E.A."/>
            <person name="Vandervalk B.P."/>
            <person name="Mohamadi H."/>
            <person name="Chu J."/>
            <person name="Raymond A."/>
            <person name="Pleasance S."/>
            <person name="Coope R."/>
            <person name="Wildung M.R."/>
            <person name="Ritland C.E."/>
            <person name="Bousquet J."/>
            <person name="Jones S.J."/>
            <person name="Bohlmann J."/>
            <person name="Birol I."/>
        </authorList>
    </citation>
    <scope>NUCLEOTIDE SEQUENCE [LARGE SCALE GENOMIC DNA]</scope>
    <source>
        <tissue evidence="2">Flushing bud</tissue>
    </source>
</reference>
<name>A0A101LV17_PICGL</name>
<dbReference type="AlphaFoldDB" id="A0A101LV17"/>
<accession>A0A101LV17</accession>
<keyword evidence="1" id="KW-0472">Membrane</keyword>
<keyword evidence="1" id="KW-1133">Transmembrane helix</keyword>
<comment type="caution">
    <text evidence="2">The sequence shown here is derived from an EMBL/GenBank/DDBJ whole genome shotgun (WGS) entry which is preliminary data.</text>
</comment>
<keyword evidence="2" id="KW-0496">Mitochondrion</keyword>
<organism evidence="2">
    <name type="scientific">Picea glauca</name>
    <name type="common">White spruce</name>
    <name type="synonym">Pinus glauca</name>
    <dbReference type="NCBI Taxonomy" id="3330"/>
    <lineage>
        <taxon>Eukaryota</taxon>
        <taxon>Viridiplantae</taxon>
        <taxon>Streptophyta</taxon>
        <taxon>Embryophyta</taxon>
        <taxon>Tracheophyta</taxon>
        <taxon>Spermatophyta</taxon>
        <taxon>Pinopsida</taxon>
        <taxon>Pinidae</taxon>
        <taxon>Conifers I</taxon>
        <taxon>Pinales</taxon>
        <taxon>Pinaceae</taxon>
        <taxon>Picea</taxon>
    </lineage>
</organism>
<gene>
    <name evidence="2" type="ORF">ABT39_MTgene2238</name>
</gene>
<sequence length="52" mass="6018">MVLTTLLFSSSLTWSAQYVIFMEWGYSRYVQFVGVVIPTLFLSSLTRSDRYG</sequence>